<accession>A0A511KCR7</accession>
<dbReference type="PROSITE" id="PS50206">
    <property type="entry name" value="RHODANESE_3"/>
    <property type="match status" value="1"/>
</dbReference>
<dbReference type="OrthoDB" id="102559at2759"/>
<dbReference type="PANTHER" id="PTHR10828:SF38">
    <property type="entry name" value="ARSENICAL-RESISTANCE PROTEIN 2-RELATED"/>
    <property type="match status" value="1"/>
</dbReference>
<dbReference type="AlphaFoldDB" id="A0A511KCR7"/>
<evidence type="ECO:0000256" key="1">
    <source>
        <dbReference type="SAM" id="MobiDB-lite"/>
    </source>
</evidence>
<name>A0A511KCR7_RHOTO</name>
<dbReference type="PANTHER" id="PTHR10828">
    <property type="entry name" value="M-PHASE INDUCER PHOSPHATASE DUAL SPECIFICITY PHOSPHATASE CDC25"/>
    <property type="match status" value="1"/>
</dbReference>
<proteinExistence type="predicted"/>
<dbReference type="GO" id="GO:0005737">
    <property type="term" value="C:cytoplasm"/>
    <property type="evidence" value="ECO:0007669"/>
    <property type="project" value="TreeGrafter"/>
</dbReference>
<dbReference type="InterPro" id="IPR036873">
    <property type="entry name" value="Rhodanese-like_dom_sf"/>
</dbReference>
<dbReference type="GO" id="GO:0004725">
    <property type="term" value="F:protein tyrosine phosphatase activity"/>
    <property type="evidence" value="ECO:0007669"/>
    <property type="project" value="TreeGrafter"/>
</dbReference>
<feature type="domain" description="Rhodanese" evidence="2">
    <location>
        <begin position="28"/>
        <end position="130"/>
    </location>
</feature>
<dbReference type="Pfam" id="PF00581">
    <property type="entry name" value="Rhodanese"/>
    <property type="match status" value="1"/>
</dbReference>
<dbReference type="Gene3D" id="3.40.250.10">
    <property type="entry name" value="Rhodanese-like domain"/>
    <property type="match status" value="1"/>
</dbReference>
<dbReference type="Proteomes" id="UP000321518">
    <property type="component" value="Unassembled WGS sequence"/>
</dbReference>
<sequence>MPRARRDEQGIKYISPDQVADLILAEPKRDDFVIIDVRSTDFAGGNLPGAVNITTSEFRDERSLSRLIHTHILPRPSLTLLILHCMRSQTRGPFAAHLLSQSPLLPPQIEVRVMEGGFAGWWRRFRDDERRERLFEGLLERQEGSAREGGEWVDVVQANEGEDGEAEDSRELRRELGR</sequence>
<dbReference type="GO" id="GO:0005634">
    <property type="term" value="C:nucleus"/>
    <property type="evidence" value="ECO:0007669"/>
    <property type="project" value="TreeGrafter"/>
</dbReference>
<gene>
    <name evidence="3" type="ORF">Rt10032_c05g2185</name>
</gene>
<feature type="compositionally biased region" description="Basic and acidic residues" evidence="1">
    <location>
        <begin position="167"/>
        <end position="178"/>
    </location>
</feature>
<dbReference type="EMBL" id="BJWK01000005">
    <property type="protein sequence ID" value="GEM08168.1"/>
    <property type="molecule type" value="Genomic_DNA"/>
</dbReference>
<evidence type="ECO:0000313" key="3">
    <source>
        <dbReference type="EMBL" id="GEM08168.1"/>
    </source>
</evidence>
<reference evidence="3 4" key="1">
    <citation type="submission" date="2019-07" db="EMBL/GenBank/DDBJ databases">
        <title>Rhodotorula toruloides NBRC10032 genome sequencing.</title>
        <authorList>
            <person name="Shida Y."/>
            <person name="Takaku H."/>
            <person name="Ogasawara W."/>
            <person name="Mori K."/>
        </authorList>
    </citation>
    <scope>NUCLEOTIDE SEQUENCE [LARGE SCALE GENOMIC DNA]</scope>
    <source>
        <strain evidence="3 4">NBRC10032</strain>
    </source>
</reference>
<dbReference type="SMART" id="SM00450">
    <property type="entry name" value="RHOD"/>
    <property type="match status" value="1"/>
</dbReference>
<comment type="caution">
    <text evidence="3">The sequence shown here is derived from an EMBL/GenBank/DDBJ whole genome shotgun (WGS) entry which is preliminary data.</text>
</comment>
<evidence type="ECO:0000259" key="2">
    <source>
        <dbReference type="PROSITE" id="PS50206"/>
    </source>
</evidence>
<protein>
    <submittedName>
        <fullName evidence="3">Dual specificity phosphatase ibp1</fullName>
    </submittedName>
</protein>
<evidence type="ECO:0000313" key="4">
    <source>
        <dbReference type="Proteomes" id="UP000321518"/>
    </source>
</evidence>
<feature type="region of interest" description="Disordered" evidence="1">
    <location>
        <begin position="142"/>
        <end position="178"/>
    </location>
</feature>
<dbReference type="SUPFAM" id="SSF52821">
    <property type="entry name" value="Rhodanese/Cell cycle control phosphatase"/>
    <property type="match status" value="1"/>
</dbReference>
<dbReference type="InterPro" id="IPR001763">
    <property type="entry name" value="Rhodanese-like_dom"/>
</dbReference>
<organism evidence="3 4">
    <name type="scientific">Rhodotorula toruloides</name>
    <name type="common">Yeast</name>
    <name type="synonym">Rhodosporidium toruloides</name>
    <dbReference type="NCBI Taxonomy" id="5286"/>
    <lineage>
        <taxon>Eukaryota</taxon>
        <taxon>Fungi</taxon>
        <taxon>Dikarya</taxon>
        <taxon>Basidiomycota</taxon>
        <taxon>Pucciniomycotina</taxon>
        <taxon>Microbotryomycetes</taxon>
        <taxon>Sporidiobolales</taxon>
        <taxon>Sporidiobolaceae</taxon>
        <taxon>Rhodotorula</taxon>
    </lineage>
</organism>